<evidence type="ECO:0000313" key="2">
    <source>
        <dbReference type="Proteomes" id="UP001392437"/>
    </source>
</evidence>
<evidence type="ECO:0008006" key="3">
    <source>
        <dbReference type="Google" id="ProtNLM"/>
    </source>
</evidence>
<dbReference type="AlphaFoldDB" id="A0AAW0QGZ7"/>
<dbReference type="Proteomes" id="UP001392437">
    <property type="component" value="Unassembled WGS sequence"/>
</dbReference>
<protein>
    <recommendedName>
        <fullName evidence="3">F-box domain-containing protein</fullName>
    </recommendedName>
</protein>
<gene>
    <name evidence="1" type="ORF">PG999_012216</name>
</gene>
<accession>A0AAW0QGZ7</accession>
<organism evidence="1 2">
    <name type="scientific">Apiospora kogelbergensis</name>
    <dbReference type="NCBI Taxonomy" id="1337665"/>
    <lineage>
        <taxon>Eukaryota</taxon>
        <taxon>Fungi</taxon>
        <taxon>Dikarya</taxon>
        <taxon>Ascomycota</taxon>
        <taxon>Pezizomycotina</taxon>
        <taxon>Sordariomycetes</taxon>
        <taxon>Xylariomycetidae</taxon>
        <taxon>Amphisphaeriales</taxon>
        <taxon>Apiosporaceae</taxon>
        <taxon>Apiospora</taxon>
    </lineage>
</organism>
<comment type="caution">
    <text evidence="1">The sequence shown here is derived from an EMBL/GenBank/DDBJ whole genome shotgun (WGS) entry which is preliminary data.</text>
</comment>
<evidence type="ECO:0000313" key="1">
    <source>
        <dbReference type="EMBL" id="KAK8101842.1"/>
    </source>
</evidence>
<sequence length="405" mass="46883">MCQTTTVSLLESLPDDILLHFQSFCHSLVDLYAFIRASPDLYRVFRTAKRTILYRIARRDVGPVIRDYIALASLSLHPLNVDNHDIDVARFLGRYRRLLANEELAVHTHTMCSVEIIRAKRTVQFFVDMYARSRIPVLGLQVPEAGTPLTALEFQRLSQVFVRYQIFTILFPRHSWHVRQMGNRSVFAALFKPWEMEQLSTAHGFLLSVSFIQRLGDNFAEHADFRGGWEKEADNFEDLNHFQRGIEAVDGADKEVTIDLHFGPDSIRYECYWAMIRSSHLYPVHHSLPLHRPEKIAMVQTQHLLRSNEAVRPGLSAGPSVVSPPFGWVDAMGGLDCLRWGAALLPCRCDGIVASDCSDLWKDFRRWRSLGFLFWDKERVEHLKGHYRWYKSDWITEACRNTIVH</sequence>
<proteinExistence type="predicted"/>
<reference evidence="1 2" key="1">
    <citation type="submission" date="2023-01" db="EMBL/GenBank/DDBJ databases">
        <title>Analysis of 21 Apiospora genomes using comparative genomics revels a genus with tremendous synthesis potential of carbohydrate active enzymes and secondary metabolites.</title>
        <authorList>
            <person name="Sorensen T."/>
        </authorList>
    </citation>
    <scope>NUCLEOTIDE SEQUENCE [LARGE SCALE GENOMIC DNA]</scope>
    <source>
        <strain evidence="1 2">CBS 117206</strain>
    </source>
</reference>
<keyword evidence="2" id="KW-1185">Reference proteome</keyword>
<name>A0AAW0QGZ7_9PEZI</name>
<dbReference type="EMBL" id="JAQQWP010000009">
    <property type="protein sequence ID" value="KAK8101842.1"/>
    <property type="molecule type" value="Genomic_DNA"/>
</dbReference>